<protein>
    <submittedName>
        <fullName evidence="1">Uncharacterized protein</fullName>
    </submittedName>
</protein>
<gene>
    <name evidence="1" type="ORF">LCGC14_1730560</name>
</gene>
<name>A0A0F9H9J3_9ZZZZ</name>
<accession>A0A0F9H9J3</accession>
<comment type="caution">
    <text evidence="1">The sequence shown here is derived from an EMBL/GenBank/DDBJ whole genome shotgun (WGS) entry which is preliminary data.</text>
</comment>
<organism evidence="1">
    <name type="scientific">marine sediment metagenome</name>
    <dbReference type="NCBI Taxonomy" id="412755"/>
    <lineage>
        <taxon>unclassified sequences</taxon>
        <taxon>metagenomes</taxon>
        <taxon>ecological metagenomes</taxon>
    </lineage>
</organism>
<dbReference type="EMBL" id="LAZR01015700">
    <property type="protein sequence ID" value="KKM07774.1"/>
    <property type="molecule type" value="Genomic_DNA"/>
</dbReference>
<evidence type="ECO:0000313" key="1">
    <source>
        <dbReference type="EMBL" id="KKM07774.1"/>
    </source>
</evidence>
<sequence length="79" mass="9505">MELFSNYEIPKYSVINDRSLPPILRTEANYWKMKFFETRFELVKVNRGMTRLVKQKKRWGNVAMLCREAFDNGKKEGKK</sequence>
<reference evidence="1" key="1">
    <citation type="journal article" date="2015" name="Nature">
        <title>Complex archaea that bridge the gap between prokaryotes and eukaryotes.</title>
        <authorList>
            <person name="Spang A."/>
            <person name="Saw J.H."/>
            <person name="Jorgensen S.L."/>
            <person name="Zaremba-Niedzwiedzka K."/>
            <person name="Martijn J."/>
            <person name="Lind A.E."/>
            <person name="van Eijk R."/>
            <person name="Schleper C."/>
            <person name="Guy L."/>
            <person name="Ettema T.J."/>
        </authorList>
    </citation>
    <scope>NUCLEOTIDE SEQUENCE</scope>
</reference>
<proteinExistence type="predicted"/>
<dbReference type="AlphaFoldDB" id="A0A0F9H9J3"/>